<comment type="caution">
    <text evidence="2">The sequence shown here is derived from an EMBL/GenBank/DDBJ whole genome shotgun (WGS) entry which is preliminary data.</text>
</comment>
<reference evidence="2 3" key="1">
    <citation type="submission" date="2021-08" db="EMBL/GenBank/DDBJ databases">
        <title>Draft Genome Sequence of Phanerochaete sordida strain YK-624.</title>
        <authorList>
            <person name="Mori T."/>
            <person name="Dohra H."/>
            <person name="Suzuki T."/>
            <person name="Kawagishi H."/>
            <person name="Hirai H."/>
        </authorList>
    </citation>
    <scope>NUCLEOTIDE SEQUENCE [LARGE SCALE GENOMIC DNA]</scope>
    <source>
        <strain evidence="2 3">YK-624</strain>
    </source>
</reference>
<sequence length="102" mass="10813">MGPAHAGHPGLERAALGSATEKAQSGARPTTLGRSDVVPSFLSHYHLLPSSSLLARRTPAHPPPAPTPRPQVRNVQARPAHLPDGYATAETLLGFHIPPRRI</sequence>
<dbReference type="Proteomes" id="UP000703269">
    <property type="component" value="Unassembled WGS sequence"/>
</dbReference>
<evidence type="ECO:0000256" key="1">
    <source>
        <dbReference type="SAM" id="MobiDB-lite"/>
    </source>
</evidence>
<feature type="region of interest" description="Disordered" evidence="1">
    <location>
        <begin position="53"/>
        <end position="73"/>
    </location>
</feature>
<evidence type="ECO:0000313" key="2">
    <source>
        <dbReference type="EMBL" id="GJE84519.1"/>
    </source>
</evidence>
<keyword evidence="3" id="KW-1185">Reference proteome</keyword>
<organism evidence="2 3">
    <name type="scientific">Phanerochaete sordida</name>
    <dbReference type="NCBI Taxonomy" id="48140"/>
    <lineage>
        <taxon>Eukaryota</taxon>
        <taxon>Fungi</taxon>
        <taxon>Dikarya</taxon>
        <taxon>Basidiomycota</taxon>
        <taxon>Agaricomycotina</taxon>
        <taxon>Agaricomycetes</taxon>
        <taxon>Polyporales</taxon>
        <taxon>Phanerochaetaceae</taxon>
        <taxon>Phanerochaete</taxon>
    </lineage>
</organism>
<proteinExistence type="predicted"/>
<protein>
    <submittedName>
        <fullName evidence="2">Uncharacterized protein</fullName>
    </submittedName>
</protein>
<feature type="region of interest" description="Disordered" evidence="1">
    <location>
        <begin position="1"/>
        <end position="35"/>
    </location>
</feature>
<accession>A0A9P3L7I7</accession>
<evidence type="ECO:0000313" key="3">
    <source>
        <dbReference type="Proteomes" id="UP000703269"/>
    </source>
</evidence>
<gene>
    <name evidence="2" type="ORF">PsYK624_005950</name>
</gene>
<dbReference type="AlphaFoldDB" id="A0A9P3L7I7"/>
<feature type="compositionally biased region" description="Pro residues" evidence="1">
    <location>
        <begin position="60"/>
        <end position="69"/>
    </location>
</feature>
<dbReference type="EMBL" id="BPQB01000001">
    <property type="protein sequence ID" value="GJE84519.1"/>
    <property type="molecule type" value="Genomic_DNA"/>
</dbReference>
<name>A0A9P3L7I7_9APHY</name>